<dbReference type="InterPro" id="IPR007166">
    <property type="entry name" value="Class3_signal_pept_motif"/>
</dbReference>
<dbReference type="NCBIfam" id="TIGR04205">
    <property type="entry name" value="classIII_w_PIP"/>
    <property type="match status" value="1"/>
</dbReference>
<keyword evidence="1" id="KW-0472">Membrane</keyword>
<dbReference type="Proteomes" id="UP000002063">
    <property type="component" value="Chromosome"/>
</dbReference>
<dbReference type="OrthoDB" id="66059at2157"/>
<organism evidence="2 3">
    <name type="scientific">Methanocaldococcus vulcanius (strain ATCC 700851 / DSM 12094 / M7)</name>
    <name type="common">Methanococcus vulcanius</name>
    <dbReference type="NCBI Taxonomy" id="579137"/>
    <lineage>
        <taxon>Archaea</taxon>
        <taxon>Methanobacteriati</taxon>
        <taxon>Methanobacteriota</taxon>
        <taxon>Methanomada group</taxon>
        <taxon>Methanococci</taxon>
        <taxon>Methanococcales</taxon>
        <taxon>Methanocaldococcaceae</taxon>
        <taxon>Methanocaldococcus</taxon>
    </lineage>
</organism>
<dbReference type="AlphaFoldDB" id="C9RIG0"/>
<dbReference type="InterPro" id="IPR026451">
    <property type="entry name" value="ClassIII_w_PIP"/>
</dbReference>
<gene>
    <name evidence="2" type="ordered locus">Metvu_1509</name>
</gene>
<dbReference type="HOGENOM" id="CLU_197251_1_0_2"/>
<feature type="transmembrane region" description="Helical" evidence="1">
    <location>
        <begin position="12"/>
        <end position="34"/>
    </location>
</feature>
<keyword evidence="1" id="KW-1133">Transmembrane helix</keyword>
<evidence type="ECO:0000313" key="2">
    <source>
        <dbReference type="EMBL" id="ACX73362.1"/>
    </source>
</evidence>
<evidence type="ECO:0000256" key="1">
    <source>
        <dbReference type="SAM" id="Phobius"/>
    </source>
</evidence>
<sequence length="72" mass="7695">MRKILSNRAQVSLELALLLAVVVVVASAVGFYYLKSVVNGSNTAEITSKNATITAKNKALDNIYKAKRALNG</sequence>
<dbReference type="RefSeq" id="WP_015733581.1">
    <property type="nucleotide sequence ID" value="NC_013407.1"/>
</dbReference>
<name>C9RIG0_METVM</name>
<evidence type="ECO:0008006" key="4">
    <source>
        <dbReference type="Google" id="ProtNLM"/>
    </source>
</evidence>
<protein>
    <recommendedName>
        <fullName evidence="4">Class III signal peptide-containing protein</fullName>
    </recommendedName>
</protein>
<dbReference type="STRING" id="579137.Metvu_1509"/>
<dbReference type="Pfam" id="PF04021">
    <property type="entry name" value="Class_IIIsignal"/>
    <property type="match status" value="1"/>
</dbReference>
<proteinExistence type="predicted"/>
<dbReference type="EMBL" id="CP001787">
    <property type="protein sequence ID" value="ACX73362.1"/>
    <property type="molecule type" value="Genomic_DNA"/>
</dbReference>
<dbReference type="GeneID" id="8513856"/>
<accession>C9RIG0</accession>
<keyword evidence="1" id="KW-0812">Transmembrane</keyword>
<reference evidence="2" key="1">
    <citation type="submission" date="2009-10" db="EMBL/GenBank/DDBJ databases">
        <title>Complete sequence of chromosome of Methanocaldococcus vulcanius M7.</title>
        <authorList>
            <consortium name="US DOE Joint Genome Institute"/>
            <person name="Lucas S."/>
            <person name="Copeland A."/>
            <person name="Lapidus A."/>
            <person name="Glavina del Rio T."/>
            <person name="Dalin E."/>
            <person name="Tice H."/>
            <person name="Bruce D."/>
            <person name="Goodwin L."/>
            <person name="Pitluck S."/>
            <person name="Lcollab F.I."/>
            <person name="Brettin T."/>
            <person name="Detter J.C."/>
            <person name="Han C."/>
            <person name="Tapia R."/>
            <person name="Kuske C.R."/>
            <person name="Schmutz J."/>
            <person name="Larimer F."/>
            <person name="Land M."/>
            <person name="Hauser L."/>
            <person name="Kyrpides N."/>
            <person name="Ovchinikova G."/>
            <person name="Sieprawska-Lupa M."/>
            <person name="Whitman W.B."/>
            <person name="Woyke T."/>
        </authorList>
    </citation>
    <scope>NUCLEOTIDE SEQUENCE [LARGE SCALE GENOMIC DNA]</scope>
    <source>
        <strain evidence="2">M7</strain>
    </source>
</reference>
<keyword evidence="3" id="KW-1185">Reference proteome</keyword>
<evidence type="ECO:0000313" key="3">
    <source>
        <dbReference type="Proteomes" id="UP000002063"/>
    </source>
</evidence>
<dbReference type="KEGG" id="mvu:Metvu_1509"/>
<dbReference type="eggNOG" id="arCOG09683">
    <property type="taxonomic scope" value="Archaea"/>
</dbReference>